<evidence type="ECO:0000259" key="1">
    <source>
        <dbReference type="Pfam" id="PF01261"/>
    </source>
</evidence>
<dbReference type="InterPro" id="IPR013022">
    <property type="entry name" value="Xyl_isomerase-like_TIM-brl"/>
</dbReference>
<dbReference type="Proteomes" id="UP001596138">
    <property type="component" value="Unassembled WGS sequence"/>
</dbReference>
<accession>A0ABW1SXF1</accession>
<organism evidence="2 3">
    <name type="scientific">Longivirga aurantiaca</name>
    <dbReference type="NCBI Taxonomy" id="1837743"/>
    <lineage>
        <taxon>Bacteria</taxon>
        <taxon>Bacillati</taxon>
        <taxon>Actinomycetota</taxon>
        <taxon>Actinomycetes</taxon>
        <taxon>Sporichthyales</taxon>
        <taxon>Sporichthyaceae</taxon>
        <taxon>Longivirga</taxon>
    </lineage>
</organism>
<dbReference type="RefSeq" id="WP_386764137.1">
    <property type="nucleotide sequence ID" value="NZ_JBHSTI010000008.1"/>
</dbReference>
<keyword evidence="2" id="KW-0413">Isomerase</keyword>
<dbReference type="Gene3D" id="3.20.20.150">
    <property type="entry name" value="Divalent-metal-dependent TIM barrel enzymes"/>
    <property type="match status" value="1"/>
</dbReference>
<keyword evidence="3" id="KW-1185">Reference proteome</keyword>
<reference evidence="3" key="1">
    <citation type="journal article" date="2019" name="Int. J. Syst. Evol. Microbiol.">
        <title>The Global Catalogue of Microorganisms (GCM) 10K type strain sequencing project: providing services to taxonomists for standard genome sequencing and annotation.</title>
        <authorList>
            <consortium name="The Broad Institute Genomics Platform"/>
            <consortium name="The Broad Institute Genome Sequencing Center for Infectious Disease"/>
            <person name="Wu L."/>
            <person name="Ma J."/>
        </authorList>
    </citation>
    <scope>NUCLEOTIDE SEQUENCE [LARGE SCALE GENOMIC DNA]</scope>
    <source>
        <strain evidence="3">CGMCC 4.7317</strain>
    </source>
</reference>
<gene>
    <name evidence="2" type="ORF">ACFQGU_04335</name>
</gene>
<dbReference type="SUPFAM" id="SSF51658">
    <property type="entry name" value="Xylose isomerase-like"/>
    <property type="match status" value="1"/>
</dbReference>
<protein>
    <submittedName>
        <fullName evidence="2">Sugar phosphate isomerase/epimerase family protein</fullName>
    </submittedName>
</protein>
<sequence length="280" mass="30924">MSAAQPRTPVVTLSTASTYPESTAAAFEMAARLGYDGLEVMVLTDAVSQDANALLRLRDHYGIAITSIHAPCLLVSQRVWGTEPWPKLQRAQAAAELLGAETVVVHPPFRWQRDYARDFVAGIESMQSETDVRFAVENMYPWKAASREFMAYLPDWDVRNDDYLHTTLDLSHTSVSQSDALEMADDLGERLVHLHLADGSGSTRDEHLVPGRGNQPCGEVLRGLAERGFDGQVVVEISTRKATTREQREIDLAESLAFARHHLSGVAEDFVPAVAREVLP</sequence>
<dbReference type="GO" id="GO:0016853">
    <property type="term" value="F:isomerase activity"/>
    <property type="evidence" value="ECO:0007669"/>
    <property type="project" value="UniProtKB-KW"/>
</dbReference>
<dbReference type="InterPro" id="IPR036237">
    <property type="entry name" value="Xyl_isomerase-like_sf"/>
</dbReference>
<dbReference type="Pfam" id="PF01261">
    <property type="entry name" value="AP_endonuc_2"/>
    <property type="match status" value="1"/>
</dbReference>
<dbReference type="PANTHER" id="PTHR12110:SF47">
    <property type="match status" value="1"/>
</dbReference>
<feature type="domain" description="Xylose isomerase-like TIM barrel" evidence="1">
    <location>
        <begin position="27"/>
        <end position="256"/>
    </location>
</feature>
<evidence type="ECO:0000313" key="3">
    <source>
        <dbReference type="Proteomes" id="UP001596138"/>
    </source>
</evidence>
<dbReference type="EMBL" id="JBHSTI010000008">
    <property type="protein sequence ID" value="MFC6237093.1"/>
    <property type="molecule type" value="Genomic_DNA"/>
</dbReference>
<proteinExistence type="predicted"/>
<name>A0ABW1SXF1_9ACTN</name>
<comment type="caution">
    <text evidence="2">The sequence shown here is derived from an EMBL/GenBank/DDBJ whole genome shotgun (WGS) entry which is preliminary data.</text>
</comment>
<dbReference type="InterPro" id="IPR050312">
    <property type="entry name" value="IolE/XylAMocC-like"/>
</dbReference>
<evidence type="ECO:0000313" key="2">
    <source>
        <dbReference type="EMBL" id="MFC6237093.1"/>
    </source>
</evidence>
<dbReference type="PANTHER" id="PTHR12110">
    <property type="entry name" value="HYDROXYPYRUVATE ISOMERASE"/>
    <property type="match status" value="1"/>
</dbReference>